<proteinExistence type="predicted"/>
<keyword evidence="5" id="KW-1185">Reference proteome</keyword>
<keyword evidence="2" id="KW-0812">Transmembrane</keyword>
<keyword evidence="2" id="KW-1133">Transmembrane helix</keyword>
<feature type="region of interest" description="Disordered" evidence="1">
    <location>
        <begin position="127"/>
        <end position="154"/>
    </location>
</feature>
<dbReference type="Proteomes" id="UP000664369">
    <property type="component" value="Unassembled WGS sequence"/>
</dbReference>
<comment type="caution">
    <text evidence="4">The sequence shown here is derived from an EMBL/GenBank/DDBJ whole genome shotgun (WGS) entry which is preliminary data.</text>
</comment>
<gene>
    <name evidence="4" type="ORF">J4E00_04230</name>
</gene>
<evidence type="ECO:0008006" key="6">
    <source>
        <dbReference type="Google" id="ProtNLM"/>
    </source>
</evidence>
<feature type="transmembrane region" description="Helical" evidence="2">
    <location>
        <begin position="161"/>
        <end position="180"/>
    </location>
</feature>
<evidence type="ECO:0000313" key="5">
    <source>
        <dbReference type="Proteomes" id="UP000664369"/>
    </source>
</evidence>
<feature type="signal peptide" evidence="3">
    <location>
        <begin position="1"/>
        <end position="24"/>
    </location>
</feature>
<evidence type="ECO:0000313" key="4">
    <source>
        <dbReference type="EMBL" id="MBO2008246.1"/>
    </source>
</evidence>
<accession>A0ABS3QAH7</accession>
<keyword evidence="3" id="KW-0732">Signal</keyword>
<evidence type="ECO:0000256" key="2">
    <source>
        <dbReference type="SAM" id="Phobius"/>
    </source>
</evidence>
<dbReference type="EMBL" id="JAGETZ010000001">
    <property type="protein sequence ID" value="MBO2008246.1"/>
    <property type="molecule type" value="Genomic_DNA"/>
</dbReference>
<name>A0ABS3QAH7_9BACT</name>
<organism evidence="4 5">
    <name type="scientific">Hymenobacter negativus</name>
    <dbReference type="NCBI Taxonomy" id="2795026"/>
    <lineage>
        <taxon>Bacteria</taxon>
        <taxon>Pseudomonadati</taxon>
        <taxon>Bacteroidota</taxon>
        <taxon>Cytophagia</taxon>
        <taxon>Cytophagales</taxon>
        <taxon>Hymenobacteraceae</taxon>
        <taxon>Hymenobacter</taxon>
    </lineage>
</organism>
<keyword evidence="2" id="KW-0472">Membrane</keyword>
<feature type="chain" id="PRO_5046071175" description="Secreted protein" evidence="3">
    <location>
        <begin position="25"/>
        <end position="190"/>
    </location>
</feature>
<sequence>MKRLFFLLFPVVLLVAGAMRPVAAQTARIAHFSHSGSAATLDAAVDNFGTPPSHFVADSIEILSDSTAREYGKWMGYHSSAEKTNIVQFAYPRRNPAYGKSVKDYIAGQQKYRPQVKVIKHDTVTAATKPGSEIPAPKKQKTKRKKSAFLPATPAPPQHPGVALAVAAILVLTGAGWLLGERRPAQPQAV</sequence>
<feature type="compositionally biased region" description="Basic residues" evidence="1">
    <location>
        <begin position="138"/>
        <end position="147"/>
    </location>
</feature>
<protein>
    <recommendedName>
        <fullName evidence="6">Secreted protein</fullName>
    </recommendedName>
</protein>
<reference evidence="4 5" key="1">
    <citation type="submission" date="2021-03" db="EMBL/GenBank/DDBJ databases">
        <authorList>
            <person name="Kim M.K."/>
        </authorList>
    </citation>
    <scope>NUCLEOTIDE SEQUENCE [LARGE SCALE GENOMIC DNA]</scope>
    <source>
        <strain evidence="4 5">BT442</strain>
    </source>
</reference>
<evidence type="ECO:0000256" key="3">
    <source>
        <dbReference type="SAM" id="SignalP"/>
    </source>
</evidence>
<evidence type="ECO:0000256" key="1">
    <source>
        <dbReference type="SAM" id="MobiDB-lite"/>
    </source>
</evidence>
<dbReference type="RefSeq" id="WP_208173755.1">
    <property type="nucleotide sequence ID" value="NZ_JAGETZ010000001.1"/>
</dbReference>